<name>A0A7R8WXI3_9CRUS</name>
<dbReference type="EMBL" id="OB684122">
    <property type="protein sequence ID" value="CAD7237035.1"/>
    <property type="molecule type" value="Genomic_DNA"/>
</dbReference>
<keyword evidence="3" id="KW-0812">Transmembrane</keyword>
<dbReference type="PANTHER" id="PTHR24027:SF438">
    <property type="entry name" value="CADHERIN 23"/>
    <property type="match status" value="1"/>
</dbReference>
<dbReference type="GO" id="GO:0007156">
    <property type="term" value="P:homophilic cell adhesion via plasma membrane adhesion molecules"/>
    <property type="evidence" value="ECO:0007669"/>
    <property type="project" value="InterPro"/>
</dbReference>
<feature type="non-terminal residue" evidence="10">
    <location>
        <position position="132"/>
    </location>
</feature>
<organism evidence="10">
    <name type="scientific">Cyprideis torosa</name>
    <dbReference type="NCBI Taxonomy" id="163714"/>
    <lineage>
        <taxon>Eukaryota</taxon>
        <taxon>Metazoa</taxon>
        <taxon>Ecdysozoa</taxon>
        <taxon>Arthropoda</taxon>
        <taxon>Crustacea</taxon>
        <taxon>Oligostraca</taxon>
        <taxon>Ostracoda</taxon>
        <taxon>Podocopa</taxon>
        <taxon>Podocopida</taxon>
        <taxon>Cytherocopina</taxon>
        <taxon>Cytheroidea</taxon>
        <taxon>Cytherideidae</taxon>
        <taxon>Cyprideis</taxon>
    </lineage>
</organism>
<dbReference type="GO" id="GO:0001736">
    <property type="term" value="P:establishment of planar polarity"/>
    <property type="evidence" value="ECO:0007669"/>
    <property type="project" value="UniProtKB-ARBA"/>
</dbReference>
<dbReference type="CDD" id="cd11304">
    <property type="entry name" value="Cadherin_repeat"/>
    <property type="match status" value="1"/>
</dbReference>
<dbReference type="GO" id="GO:0031175">
    <property type="term" value="P:neuron projection development"/>
    <property type="evidence" value="ECO:0007669"/>
    <property type="project" value="TreeGrafter"/>
</dbReference>
<feature type="non-terminal residue" evidence="10">
    <location>
        <position position="1"/>
    </location>
</feature>
<accession>A0A7R8WXI3</accession>
<reference evidence="10" key="1">
    <citation type="submission" date="2020-11" db="EMBL/GenBank/DDBJ databases">
        <authorList>
            <person name="Tran Van P."/>
        </authorList>
    </citation>
    <scope>NUCLEOTIDE SEQUENCE</scope>
</reference>
<dbReference type="AlphaFoldDB" id="A0A7R8WXI3"/>
<dbReference type="GO" id="GO:0008013">
    <property type="term" value="F:beta-catenin binding"/>
    <property type="evidence" value="ECO:0007669"/>
    <property type="project" value="TreeGrafter"/>
</dbReference>
<gene>
    <name evidence="10" type="ORF">CTOB1V02_LOCUS14850</name>
</gene>
<dbReference type="OrthoDB" id="6252479at2759"/>
<evidence type="ECO:0000256" key="2">
    <source>
        <dbReference type="ARBA" id="ARBA00022536"/>
    </source>
</evidence>
<keyword evidence="8" id="KW-0472">Membrane</keyword>
<dbReference type="PRINTS" id="PR00205">
    <property type="entry name" value="CADHERIN"/>
</dbReference>
<evidence type="ECO:0000256" key="1">
    <source>
        <dbReference type="ARBA" id="ARBA00004370"/>
    </source>
</evidence>
<dbReference type="GO" id="GO:0007424">
    <property type="term" value="P:open tracheal system development"/>
    <property type="evidence" value="ECO:0007669"/>
    <property type="project" value="UniProtKB-ARBA"/>
</dbReference>
<keyword evidence="2" id="KW-0245">EGF-like domain</keyword>
<dbReference type="FunFam" id="2.60.40.60:FF:000013">
    <property type="entry name" value="Cadherin EGF LAG seven-pass G-type receptor"/>
    <property type="match status" value="1"/>
</dbReference>
<dbReference type="InterPro" id="IPR020894">
    <property type="entry name" value="Cadherin_CS"/>
</dbReference>
<dbReference type="GO" id="GO:0005509">
    <property type="term" value="F:calcium ion binding"/>
    <property type="evidence" value="ECO:0007669"/>
    <property type="project" value="UniProtKB-UniRule"/>
</dbReference>
<proteinExistence type="predicted"/>
<dbReference type="InterPro" id="IPR002126">
    <property type="entry name" value="Cadherin-like_dom"/>
</dbReference>
<evidence type="ECO:0000256" key="7">
    <source>
        <dbReference type="ARBA" id="ARBA00022989"/>
    </source>
</evidence>
<sequence length="132" mass="14510">IPPVFSQKAYQASISEVTPRGMDVVRVWATSLDAGLNAEIEYSIIGGNEHRRFTINKKTGAVIVAEPLDYERAHEYLLHVRATDKGSPPLSNHAMVNVSIVDANDNAPVFRQSHYSAVIPEDAGIRTEVLKV</sequence>
<dbReference type="SUPFAM" id="SSF49313">
    <property type="entry name" value="Cadherin-like"/>
    <property type="match status" value="1"/>
</dbReference>
<evidence type="ECO:0000256" key="3">
    <source>
        <dbReference type="ARBA" id="ARBA00022692"/>
    </source>
</evidence>
<dbReference type="GO" id="GO:0016477">
    <property type="term" value="P:cell migration"/>
    <property type="evidence" value="ECO:0007669"/>
    <property type="project" value="TreeGrafter"/>
</dbReference>
<dbReference type="InterPro" id="IPR015919">
    <property type="entry name" value="Cadherin-like_sf"/>
</dbReference>
<evidence type="ECO:0000256" key="9">
    <source>
        <dbReference type="ARBA" id="ARBA00023157"/>
    </source>
</evidence>
<evidence type="ECO:0000313" key="10">
    <source>
        <dbReference type="EMBL" id="CAD7237035.1"/>
    </source>
</evidence>
<evidence type="ECO:0000256" key="6">
    <source>
        <dbReference type="ARBA" id="ARBA00022837"/>
    </source>
</evidence>
<dbReference type="PROSITE" id="PS50268">
    <property type="entry name" value="CADHERIN_2"/>
    <property type="match status" value="1"/>
</dbReference>
<dbReference type="SMART" id="SM00112">
    <property type="entry name" value="CA"/>
    <property type="match status" value="1"/>
</dbReference>
<keyword evidence="9" id="KW-1015">Disulfide bond</keyword>
<dbReference type="Pfam" id="PF00028">
    <property type="entry name" value="Cadherin"/>
    <property type="match status" value="1"/>
</dbReference>
<dbReference type="InterPro" id="IPR039808">
    <property type="entry name" value="Cadherin"/>
</dbReference>
<dbReference type="GO" id="GO:0030855">
    <property type="term" value="P:epithelial cell differentiation"/>
    <property type="evidence" value="ECO:0007669"/>
    <property type="project" value="UniProtKB-ARBA"/>
</dbReference>
<dbReference type="GO" id="GO:0045296">
    <property type="term" value="F:cadherin binding"/>
    <property type="evidence" value="ECO:0007669"/>
    <property type="project" value="TreeGrafter"/>
</dbReference>
<dbReference type="GO" id="GO:0016342">
    <property type="term" value="C:catenin complex"/>
    <property type="evidence" value="ECO:0007669"/>
    <property type="project" value="TreeGrafter"/>
</dbReference>
<keyword evidence="5" id="KW-0677">Repeat</keyword>
<comment type="subcellular location">
    <subcellularLocation>
        <location evidence="1">Membrane</location>
    </subcellularLocation>
</comment>
<dbReference type="PANTHER" id="PTHR24027">
    <property type="entry name" value="CADHERIN-23"/>
    <property type="match status" value="1"/>
</dbReference>
<keyword evidence="6" id="KW-0106">Calcium</keyword>
<protein>
    <submittedName>
        <fullName evidence="10">Uncharacterized protein</fullName>
    </submittedName>
</protein>
<evidence type="ECO:0000256" key="8">
    <source>
        <dbReference type="ARBA" id="ARBA00023136"/>
    </source>
</evidence>
<evidence type="ECO:0000256" key="5">
    <source>
        <dbReference type="ARBA" id="ARBA00022737"/>
    </source>
</evidence>
<dbReference type="PROSITE" id="PS00232">
    <property type="entry name" value="CADHERIN_1"/>
    <property type="match status" value="1"/>
</dbReference>
<evidence type="ECO:0000256" key="4">
    <source>
        <dbReference type="ARBA" id="ARBA00022729"/>
    </source>
</evidence>
<dbReference type="Gene3D" id="2.60.40.60">
    <property type="entry name" value="Cadherins"/>
    <property type="match status" value="2"/>
</dbReference>
<keyword evidence="7" id="KW-1133">Transmembrane helix</keyword>
<keyword evidence="4" id="KW-0732">Signal</keyword>